<evidence type="ECO:0000313" key="1">
    <source>
        <dbReference type="EMBL" id="ONM49177.1"/>
    </source>
</evidence>
<dbReference type="STRING" id="1538463.B0T36_16090"/>
<reference evidence="1 2" key="1">
    <citation type="journal article" date="2016" name="Antonie Van Leeuwenhoek">
        <title>Nocardia donostiensis sp. nov., isolated from human respiratory specimens.</title>
        <authorList>
            <person name="Ercibengoa M."/>
            <person name="Bell M."/>
            <person name="Marimon J.M."/>
            <person name="Humrighouse B."/>
            <person name="Klenk H.P."/>
            <person name="Potter G."/>
            <person name="Perez-Trallero E."/>
        </authorList>
    </citation>
    <scope>NUCLEOTIDE SEQUENCE [LARGE SCALE GENOMIC DNA]</scope>
    <source>
        <strain evidence="1 2">X1655</strain>
    </source>
</reference>
<comment type="caution">
    <text evidence="1">The sequence shown here is derived from an EMBL/GenBank/DDBJ whole genome shotgun (WGS) entry which is preliminary data.</text>
</comment>
<protein>
    <submittedName>
        <fullName evidence="1">Uncharacterized protein</fullName>
    </submittedName>
</protein>
<sequence>MPHAAMSAPVHCVSADGDEMIVIDGANGCRATAYANGNARSLAVDGIGYAMAADGANAYGIGLAGGLGASEGVGGTSIAIGAGPDAVALTSLISQGGQASTAFAVSVALGGSRAQILSPDGPVICLGVAAFAWNSGTGESCVATPLGNWQSTTTPITDQDRV</sequence>
<dbReference type="Pfam" id="PF20550">
    <property type="entry name" value="DUF6764"/>
    <property type="match status" value="1"/>
</dbReference>
<accession>A0A1V2TI28</accession>
<keyword evidence="2" id="KW-1185">Reference proteome</keyword>
<evidence type="ECO:0000313" key="2">
    <source>
        <dbReference type="Proteomes" id="UP000188836"/>
    </source>
</evidence>
<gene>
    <name evidence="1" type="ORF">B0T46_08920</name>
</gene>
<organism evidence="1 2">
    <name type="scientific">Nocardia donostiensis</name>
    <dbReference type="NCBI Taxonomy" id="1538463"/>
    <lineage>
        <taxon>Bacteria</taxon>
        <taxon>Bacillati</taxon>
        <taxon>Actinomycetota</taxon>
        <taxon>Actinomycetes</taxon>
        <taxon>Mycobacteriales</taxon>
        <taxon>Nocardiaceae</taxon>
        <taxon>Nocardia</taxon>
    </lineage>
</organism>
<name>A0A1V2TI28_9NOCA</name>
<dbReference type="EMBL" id="MUMY01000006">
    <property type="protein sequence ID" value="ONM49177.1"/>
    <property type="molecule type" value="Genomic_DNA"/>
</dbReference>
<dbReference type="AlphaFoldDB" id="A0A1V2TI28"/>
<proteinExistence type="predicted"/>
<dbReference type="InterPro" id="IPR046652">
    <property type="entry name" value="DUF6764"/>
</dbReference>
<dbReference type="Proteomes" id="UP000188836">
    <property type="component" value="Unassembled WGS sequence"/>
</dbReference>